<feature type="transmembrane region" description="Helical" evidence="9">
    <location>
        <begin position="12"/>
        <end position="32"/>
    </location>
</feature>
<dbReference type="AlphaFoldDB" id="A0A4P8DKC8"/>
<evidence type="ECO:0000256" key="1">
    <source>
        <dbReference type="ARBA" id="ARBA00004651"/>
    </source>
</evidence>
<evidence type="ECO:0000256" key="9">
    <source>
        <dbReference type="RuleBase" id="RU363032"/>
    </source>
</evidence>
<evidence type="ECO:0000256" key="5">
    <source>
        <dbReference type="ARBA" id="ARBA00022856"/>
    </source>
</evidence>
<dbReference type="InterPro" id="IPR050366">
    <property type="entry name" value="BP-dependent_transpt_permease"/>
</dbReference>
<dbReference type="GO" id="GO:0015833">
    <property type="term" value="P:peptide transport"/>
    <property type="evidence" value="ECO:0007669"/>
    <property type="project" value="UniProtKB-KW"/>
</dbReference>
<gene>
    <name evidence="11" type="ORF">pOC-C5.8_604</name>
</gene>
<keyword evidence="3" id="KW-1003">Cell membrane</keyword>
<dbReference type="InterPro" id="IPR000515">
    <property type="entry name" value="MetI-like"/>
</dbReference>
<dbReference type="Gene3D" id="1.10.3720.10">
    <property type="entry name" value="MetI-like"/>
    <property type="match status" value="1"/>
</dbReference>
<feature type="transmembrane region" description="Helical" evidence="9">
    <location>
        <begin position="78"/>
        <end position="100"/>
    </location>
</feature>
<keyword evidence="7 9" id="KW-1133">Transmembrane helix</keyword>
<dbReference type="GO" id="GO:0015031">
    <property type="term" value="P:protein transport"/>
    <property type="evidence" value="ECO:0007669"/>
    <property type="project" value="UniProtKB-KW"/>
</dbReference>
<feature type="transmembrane region" description="Helical" evidence="9">
    <location>
        <begin position="193"/>
        <end position="217"/>
    </location>
</feature>
<evidence type="ECO:0000259" key="10">
    <source>
        <dbReference type="PROSITE" id="PS50928"/>
    </source>
</evidence>
<evidence type="ECO:0000256" key="7">
    <source>
        <dbReference type="ARBA" id="ARBA00022989"/>
    </source>
</evidence>
<dbReference type="PANTHER" id="PTHR43386:SF1">
    <property type="entry name" value="D,D-DIPEPTIDE TRANSPORT SYSTEM PERMEASE PROTEIN DDPC-RELATED"/>
    <property type="match status" value="1"/>
</dbReference>
<name>A0A4P8DKC8_RHIRH</name>
<dbReference type="PROSITE" id="PS50928">
    <property type="entry name" value="ABC_TM1"/>
    <property type="match status" value="1"/>
</dbReference>
<dbReference type="CDD" id="cd06261">
    <property type="entry name" value="TM_PBP2"/>
    <property type="match status" value="1"/>
</dbReference>
<geneLocation type="plasmid" evidence="11">
    <name>pOC-Colt5.8</name>
</geneLocation>
<comment type="subcellular location">
    <subcellularLocation>
        <location evidence="1 9">Cell membrane</location>
        <topology evidence="1 9">Multi-pass membrane protein</topology>
    </subcellularLocation>
</comment>
<feature type="transmembrane region" description="Helical" evidence="9">
    <location>
        <begin position="237"/>
        <end position="260"/>
    </location>
</feature>
<evidence type="ECO:0000256" key="2">
    <source>
        <dbReference type="ARBA" id="ARBA00022448"/>
    </source>
</evidence>
<evidence type="ECO:0000313" key="11">
    <source>
        <dbReference type="EMBL" id="QCL10778.1"/>
    </source>
</evidence>
<feature type="domain" description="ABC transmembrane type-1" evidence="10">
    <location>
        <begin position="72"/>
        <end position="260"/>
    </location>
</feature>
<keyword evidence="4 9" id="KW-0812">Transmembrane</keyword>
<dbReference type="GO" id="GO:0005886">
    <property type="term" value="C:plasma membrane"/>
    <property type="evidence" value="ECO:0007669"/>
    <property type="project" value="UniProtKB-SubCell"/>
</dbReference>
<dbReference type="Pfam" id="PF12911">
    <property type="entry name" value="OppC_N"/>
    <property type="match status" value="1"/>
</dbReference>
<dbReference type="EMBL" id="MK318973">
    <property type="protein sequence ID" value="QCL10778.1"/>
    <property type="molecule type" value="Genomic_DNA"/>
</dbReference>
<comment type="similarity">
    <text evidence="9">Belongs to the binding-protein-dependent transport system permease family.</text>
</comment>
<keyword evidence="5" id="KW-0571">Peptide transport</keyword>
<dbReference type="Pfam" id="PF00528">
    <property type="entry name" value="BPD_transp_1"/>
    <property type="match status" value="1"/>
</dbReference>
<organism evidence="11">
    <name type="scientific">Rhizobium rhizogenes</name>
    <name type="common">Agrobacterium rhizogenes</name>
    <dbReference type="NCBI Taxonomy" id="359"/>
    <lineage>
        <taxon>Bacteria</taxon>
        <taxon>Pseudomonadati</taxon>
        <taxon>Pseudomonadota</taxon>
        <taxon>Alphaproteobacteria</taxon>
        <taxon>Hyphomicrobiales</taxon>
        <taxon>Rhizobiaceae</taxon>
        <taxon>Rhizobium/Agrobacterium group</taxon>
        <taxon>Rhizobium</taxon>
    </lineage>
</organism>
<keyword evidence="8 9" id="KW-0472">Membrane</keyword>
<protein>
    <submittedName>
        <fullName evidence="11">N-terminal TM domain of oligopeptide transport permease C family protein</fullName>
    </submittedName>
</protein>
<keyword evidence="11" id="KW-0614">Plasmid</keyword>
<proteinExistence type="inferred from homology"/>
<evidence type="ECO:0000256" key="3">
    <source>
        <dbReference type="ARBA" id="ARBA00022475"/>
    </source>
</evidence>
<keyword evidence="2 9" id="KW-0813">Transport</keyword>
<dbReference type="SUPFAM" id="SSF161098">
    <property type="entry name" value="MetI-like"/>
    <property type="match status" value="1"/>
</dbReference>
<keyword evidence="6" id="KW-0653">Protein transport</keyword>
<sequence>MLRALLRQPGAVIGLVVLLLIVLMAILAPWLAPEDPLDMVGSPLLHPGEAPAFPFGTDMMGRDVFAGIVHGARVSLTVGLAATALSVTGGVLIGAIGGYFGGRVDDLVVRFIEIFQTIPGFVLLVVLVAVAQPSIGTVVVGIAVISWDGIARLARAEFRTLRQADFVTAARSSGFGSVDIIFREILPNALPSLIVTASIMVASAILQESALAFLGLGDPNTVSWGSMIGAGREMLRTHAYLTAIPGGFIVLTVLSLNLIGDGLNDILNPKLRNG</sequence>
<accession>A0A4P8DKC8</accession>
<evidence type="ECO:0000256" key="4">
    <source>
        <dbReference type="ARBA" id="ARBA00022692"/>
    </source>
</evidence>
<dbReference type="InterPro" id="IPR025966">
    <property type="entry name" value="OppC_N"/>
</dbReference>
<reference evidence="11" key="1">
    <citation type="journal article" date="2019" name="Genome Biol. Evol.">
        <title>Evolutionary Relatedness and Classification of Tumour-Inducing and Opine-Catabolic Plasmids in Three Rhizobium rhizogenes Strains Isolated from the Same Crown Gall Tumour.</title>
        <authorList>
            <person name="Kuzmanovic N."/>
            <person name="Pulawska J."/>
        </authorList>
    </citation>
    <scope>NUCLEOTIDE SEQUENCE</scope>
    <source>
        <strain evidence="11">Colt5.8</strain>
        <plasmid evidence="11">pOC-Colt5.8</plasmid>
    </source>
</reference>
<evidence type="ECO:0000256" key="8">
    <source>
        <dbReference type="ARBA" id="ARBA00023136"/>
    </source>
</evidence>
<evidence type="ECO:0000256" key="6">
    <source>
        <dbReference type="ARBA" id="ARBA00022927"/>
    </source>
</evidence>
<dbReference type="InterPro" id="IPR035906">
    <property type="entry name" value="MetI-like_sf"/>
</dbReference>
<dbReference type="PANTHER" id="PTHR43386">
    <property type="entry name" value="OLIGOPEPTIDE TRANSPORT SYSTEM PERMEASE PROTEIN APPC"/>
    <property type="match status" value="1"/>
</dbReference>
<dbReference type="GO" id="GO:0055085">
    <property type="term" value="P:transmembrane transport"/>
    <property type="evidence" value="ECO:0007669"/>
    <property type="project" value="InterPro"/>
</dbReference>